<evidence type="ECO:0000256" key="2">
    <source>
        <dbReference type="ARBA" id="ARBA00023239"/>
    </source>
</evidence>
<keyword evidence="1 3" id="KW-0556">Organic radical</keyword>
<gene>
    <name evidence="6" type="ORF">SAMN02745823_03158</name>
</gene>
<dbReference type="AlphaFoldDB" id="A0A1M5Z3H5"/>
<keyword evidence="6" id="KW-0808">Transferase</keyword>
<name>A0A1M5Z3H5_9FIRM</name>
<dbReference type="PANTHER" id="PTHR43641:SF2">
    <property type="entry name" value="DEHYDRATASE YBIW-RELATED"/>
    <property type="match status" value="1"/>
</dbReference>
<dbReference type="GO" id="GO:0016740">
    <property type="term" value="F:transferase activity"/>
    <property type="evidence" value="ECO:0007669"/>
    <property type="project" value="UniProtKB-KW"/>
</dbReference>
<dbReference type="Pfam" id="PF01228">
    <property type="entry name" value="Gly_radical"/>
    <property type="match status" value="1"/>
</dbReference>
<dbReference type="EMBL" id="FQXV01000013">
    <property type="protein sequence ID" value="SHI18749.1"/>
    <property type="molecule type" value="Genomic_DNA"/>
</dbReference>
<dbReference type="Pfam" id="PF02901">
    <property type="entry name" value="PFL-like"/>
    <property type="match status" value="1"/>
</dbReference>
<evidence type="ECO:0000313" key="6">
    <source>
        <dbReference type="EMBL" id="SHI18749.1"/>
    </source>
</evidence>
<dbReference type="InterPro" id="IPR001150">
    <property type="entry name" value="Gly_radical"/>
</dbReference>
<sequence length="819" mass="92289">MENFDISISERILGLKAKRERINRDLHLNIERNRIITEYYKAHENEYPVLKRAGYLYAWCATREINIEDDDIFLGDAGPHCRTVHFDIEQTSQSWLRGCFGDTDERFRAAWQVPGSIWVDDEDRQWLLEAADYWEGKDIGATARGLFPPEFTENAGPVLKDLTGSYPGHFNPNYERAVTVGFGAVRQTAIEKLDEIRKHTTADNVRSELFYRGLIKVCDGMILMSKRYAEGCRKKAETATPDRRAELLKMADSCDWIVENPARNLWEGFQTIFFYQYLITADGTHWADSPGLIDSFLGPLLENDVNTGALTREQAQELCDAFLLHYGDQIIMFPKPDNDRLIEAHRNGKTMFDLQGGMQNIAAGSLITLGGQKTDGTGDYNLATEMLLLSYYRLRVAEPSLALRINKHTPDRIWEIGIACSKRSGGLPQFNNDDVIIQTMLDKGVPLEDARRYAVFGCVEPAISGKEWSMAANCGGFGGGSSLINILQYVIHGNVNPMMGTPGMLPCKKLYEYESFEELKAEFERQVRFYIDYGARLYHFAALVFDQAWPCLSASVMTEGCLESGKDVTWGGAKYNGMGSMLSAVATVGDSLMTIKKLCFDDKTVSARELYDALQANWEGHELLRQRILNEVPFYGNDNDEPDALVQWFTNLWADHFNSRPGVNHGTNNCGALDLYWVWGGKMTWATPDGRKTGDPLSPSSDPRQDAVKNGPLAYVKSVAKMPWDKMRCGGAINLRFDANSVRGEDATAKVRELIQSYFAMGGIQFHFTVADTAIMRAAQKNPQDYQDLIVRIAGFSAYFTHLPFDDQENYIARYEIGV</sequence>
<feature type="domain" description="PFL" evidence="5">
    <location>
        <begin position="10"/>
        <end position="692"/>
    </location>
</feature>
<reference evidence="6 7" key="1">
    <citation type="submission" date="2016-11" db="EMBL/GenBank/DDBJ databases">
        <authorList>
            <person name="Jaros S."/>
            <person name="Januszkiewicz K."/>
            <person name="Wedrychowicz H."/>
        </authorList>
    </citation>
    <scope>NUCLEOTIDE SEQUENCE [LARGE SCALE GENOMIC DNA]</scope>
    <source>
        <strain evidence="6 7">DSM 10068</strain>
    </source>
</reference>
<dbReference type="STRING" id="1123282.SAMN02745823_03158"/>
<evidence type="ECO:0000256" key="1">
    <source>
        <dbReference type="ARBA" id="ARBA00022818"/>
    </source>
</evidence>
<dbReference type="PROSITE" id="PS51149">
    <property type="entry name" value="GLY_RADICAL_2"/>
    <property type="match status" value="1"/>
</dbReference>
<dbReference type="PROSITE" id="PS51554">
    <property type="entry name" value="PFL"/>
    <property type="match status" value="1"/>
</dbReference>
<evidence type="ECO:0000256" key="3">
    <source>
        <dbReference type="PROSITE-ProRule" id="PRU00493"/>
    </source>
</evidence>
<protein>
    <submittedName>
        <fullName evidence="6">Formate C-acetyltransferase</fullName>
    </submittedName>
</protein>
<dbReference type="PANTHER" id="PTHR43641">
    <property type="entry name" value="FORMATE ACETYLTRANSFERASE 3-RELATED"/>
    <property type="match status" value="1"/>
</dbReference>
<accession>A0A1M5Z3H5</accession>
<dbReference type="Gene3D" id="3.20.70.20">
    <property type="match status" value="1"/>
</dbReference>
<organism evidence="6 7">
    <name type="scientific">Sporobacter termitidis DSM 10068</name>
    <dbReference type="NCBI Taxonomy" id="1123282"/>
    <lineage>
        <taxon>Bacteria</taxon>
        <taxon>Bacillati</taxon>
        <taxon>Bacillota</taxon>
        <taxon>Clostridia</taxon>
        <taxon>Eubacteriales</taxon>
        <taxon>Oscillospiraceae</taxon>
        <taxon>Sporobacter</taxon>
    </lineage>
</organism>
<keyword evidence="2" id="KW-0456">Lyase</keyword>
<keyword evidence="7" id="KW-1185">Reference proteome</keyword>
<feature type="modified residue" description="Glycine radical" evidence="3">
    <location>
        <position position="795"/>
    </location>
</feature>
<dbReference type="SUPFAM" id="SSF51998">
    <property type="entry name" value="PFL-like glycyl radical enzymes"/>
    <property type="match status" value="1"/>
</dbReference>
<dbReference type="Proteomes" id="UP000183995">
    <property type="component" value="Unassembled WGS sequence"/>
</dbReference>
<evidence type="ECO:0000259" key="5">
    <source>
        <dbReference type="PROSITE" id="PS51554"/>
    </source>
</evidence>
<evidence type="ECO:0000313" key="7">
    <source>
        <dbReference type="Proteomes" id="UP000183995"/>
    </source>
</evidence>
<proteinExistence type="predicted"/>
<feature type="domain" description="Glycine radical" evidence="4">
    <location>
        <begin position="699"/>
        <end position="819"/>
    </location>
</feature>
<dbReference type="RefSeq" id="WP_073080999.1">
    <property type="nucleotide sequence ID" value="NZ_FQXV01000013.1"/>
</dbReference>
<dbReference type="GO" id="GO:0005829">
    <property type="term" value="C:cytosol"/>
    <property type="evidence" value="ECO:0007669"/>
    <property type="project" value="TreeGrafter"/>
</dbReference>
<dbReference type="GO" id="GO:0016829">
    <property type="term" value="F:lyase activity"/>
    <property type="evidence" value="ECO:0007669"/>
    <property type="project" value="UniProtKB-KW"/>
</dbReference>
<evidence type="ECO:0000259" key="4">
    <source>
        <dbReference type="PROSITE" id="PS51149"/>
    </source>
</evidence>
<dbReference type="InterPro" id="IPR051215">
    <property type="entry name" value="GRE"/>
</dbReference>
<dbReference type="InterPro" id="IPR004184">
    <property type="entry name" value="PFL_dom"/>
</dbReference>
<dbReference type="OrthoDB" id="9803969at2"/>